<name>A0A2Z4HI53_9ABAC</name>
<keyword evidence="3" id="KW-1185">Reference proteome</keyword>
<dbReference type="Proteomes" id="UP000501125">
    <property type="component" value="Chromosome"/>
</dbReference>
<evidence type="ECO:0000256" key="1">
    <source>
        <dbReference type="SAM" id="MobiDB-lite"/>
    </source>
</evidence>
<feature type="region of interest" description="Disordered" evidence="1">
    <location>
        <begin position="1"/>
        <end position="21"/>
    </location>
</feature>
<proteinExistence type="predicted"/>
<evidence type="ECO:0000313" key="2">
    <source>
        <dbReference type="EMBL" id="AWW14453.1"/>
    </source>
</evidence>
<dbReference type="EMBL" id="MH261376">
    <property type="protein sequence ID" value="AWW14453.1"/>
    <property type="molecule type" value="Genomic_DNA"/>
</dbReference>
<organism evidence="2 3">
    <name type="scientific">Hyposidra talaca nucleopolyhedrovirus</name>
    <dbReference type="NCBI Taxonomy" id="1070315"/>
    <lineage>
        <taxon>Viruses</taxon>
        <taxon>Viruses incertae sedis</taxon>
        <taxon>Naldaviricetes</taxon>
        <taxon>Lefavirales</taxon>
        <taxon>Baculoviridae</taxon>
        <taxon>Alphabaculovirus</taxon>
        <taxon>Alphabaculovirus hytalacae</taxon>
    </lineage>
</organism>
<feature type="compositionally biased region" description="Polar residues" evidence="1">
    <location>
        <begin position="1"/>
        <end position="12"/>
    </location>
</feature>
<reference evidence="2 3" key="1">
    <citation type="journal article" date="2018" name="Sci. Rep.">
        <title>Comprehensive analysis of single molecule sequencing-derived complete genome and whole transcriptome of Hyposidra talaca nuclear polyhedrosis virus.</title>
        <authorList>
            <person name="Nguyen T.T."/>
            <person name="Suryamohan K."/>
            <person name="Kuriakose B."/>
            <person name="Janakiraman V."/>
            <person name="Reichelt M."/>
            <person name="Chaudhuri S."/>
            <person name="Guillory J."/>
            <person name="Divakaran N."/>
            <person name="Rabins P.E."/>
            <person name="Goel R."/>
            <person name="Deka B."/>
            <person name="Sarkar S."/>
            <person name="Ekka P."/>
            <person name="Tsai Y.C."/>
            <person name="Vargas D."/>
            <person name="Santhosh S."/>
            <person name="Mohan S."/>
            <person name="Chin C.S."/>
            <person name="Korlach J."/>
            <person name="Thomas G."/>
            <person name="Babu A."/>
            <person name="Seshagiri S."/>
        </authorList>
    </citation>
    <scope>NUCLEOTIDE SEQUENCE [LARGE SCALE GENOMIC DNA]</scope>
    <source>
        <strain evidence="2 3">HytaNPVIndia001</strain>
    </source>
</reference>
<protein>
    <submittedName>
        <fullName evidence="2">Uncharacterized protein</fullName>
    </submittedName>
</protein>
<dbReference type="RefSeq" id="YP_010086360.1">
    <property type="nucleotide sequence ID" value="NC_055453.1"/>
</dbReference>
<accession>A0A2Z4HI53</accession>
<dbReference type="KEGG" id="vg:65101571"/>
<sequence length="162" mass="18869">MSDQENQKQQMVESNCNNSEHQNENNFDLIAACEEFLKESRDEACLDEIFEFIEEMKMKVSDSKQLYRILKEHFFSKLHYHQTINVEDDTGGCAIYCRKCFECNHMNEMVAVSQKELPIESLFCSECCASLLVYNSLEVLDGLDGLEVYDFIQDINNEVFLS</sequence>
<evidence type="ECO:0000313" key="3">
    <source>
        <dbReference type="Proteomes" id="UP000501125"/>
    </source>
</evidence>
<gene>
    <name evidence="2" type="primary">orf93</name>
    <name evidence="2" type="ORF">HytaNPV_gp093</name>
</gene>
<dbReference type="GeneID" id="65101571"/>